<keyword evidence="2" id="KW-1185">Reference proteome</keyword>
<dbReference type="AlphaFoldDB" id="I3D402"/>
<dbReference type="PATRIC" id="fig|859350.6.peg.545"/>
<evidence type="ECO:0000313" key="1">
    <source>
        <dbReference type="EMBL" id="EIJ66445.1"/>
    </source>
</evidence>
<sequence length="37" mass="4153">MQNAQSNSIIKAGKCQIPTCTCQQYLDPIQKIDEDLL</sequence>
<gene>
    <name evidence="1" type="ORF">BD31_I1586</name>
</gene>
<reference evidence="1 2" key="1">
    <citation type="journal article" date="2012" name="J. Bacteriol.">
        <title>Genome sequence of "Candidatus Nitrosopumilus salaria" BD31, an ammonia-oxidizing archaeon from the San Francisco Bay estuary.</title>
        <authorList>
            <person name="Mosier A.C."/>
            <person name="Allen E.E."/>
            <person name="Kim M."/>
            <person name="Ferriera S."/>
            <person name="Francis C.A."/>
        </authorList>
    </citation>
    <scope>NUCLEOTIDE SEQUENCE [LARGE SCALE GENOMIC DNA]</scope>
    <source>
        <strain evidence="1 2">BD31</strain>
    </source>
</reference>
<dbReference type="EMBL" id="AEXL02000061">
    <property type="protein sequence ID" value="EIJ66445.1"/>
    <property type="molecule type" value="Genomic_DNA"/>
</dbReference>
<protein>
    <submittedName>
        <fullName evidence="1">Uncharacterized protein</fullName>
    </submittedName>
</protein>
<proteinExistence type="predicted"/>
<dbReference type="Proteomes" id="UP000003423">
    <property type="component" value="Unassembled WGS sequence"/>
</dbReference>
<name>I3D402_9ARCH</name>
<comment type="caution">
    <text evidence="1">The sequence shown here is derived from an EMBL/GenBank/DDBJ whole genome shotgun (WGS) entry which is preliminary data.</text>
</comment>
<organism evidence="1 2">
    <name type="scientific">Candidatus Nitrosopumilus salarius BD31</name>
    <dbReference type="NCBI Taxonomy" id="859350"/>
    <lineage>
        <taxon>Archaea</taxon>
        <taxon>Nitrososphaerota</taxon>
        <taxon>Nitrososphaeria</taxon>
        <taxon>Nitrosopumilales</taxon>
        <taxon>Nitrosopumilaceae</taxon>
        <taxon>Nitrosopumilus</taxon>
    </lineage>
</organism>
<evidence type="ECO:0000313" key="2">
    <source>
        <dbReference type="Proteomes" id="UP000003423"/>
    </source>
</evidence>
<accession>I3D402</accession>